<name>A0A3Q8X3R6_9BACL</name>
<dbReference type="Pfam" id="PF05721">
    <property type="entry name" value="PhyH"/>
    <property type="match status" value="1"/>
</dbReference>
<dbReference type="RefSeq" id="WP_126014556.1">
    <property type="nucleotide sequence ID" value="NZ_CP034437.1"/>
</dbReference>
<dbReference type="OrthoDB" id="9791262at2"/>
<dbReference type="GO" id="GO:0005506">
    <property type="term" value="F:iron ion binding"/>
    <property type="evidence" value="ECO:0007669"/>
    <property type="project" value="UniProtKB-ARBA"/>
</dbReference>
<evidence type="ECO:0000313" key="1">
    <source>
        <dbReference type="EMBL" id="AZN39710.1"/>
    </source>
</evidence>
<sequence>MSLTLSEQVAQFERDGYLVVKQALSKEQVALLVERVIAISEGFTTREIPDIIDRDEAFVPLLVHPPVFNVMRALMGPKLQMESVNATRIKPGKGMPVGWHMDSHVYPEPLPPYWYFPVSINCAYYLDDITQEKGPLVVVPGSHKSGANPPEGLDHIEGQVEVLVDAGDAVIFHGALWHAALPNLHPTEERRALYYNHLQSFCKYRVDNFKGDRSQQLRESGPFYIQQMLGKFDGWHEIPADAEEQLASLQGSK</sequence>
<reference evidence="2" key="1">
    <citation type="submission" date="2018-12" db="EMBL/GenBank/DDBJ databases">
        <title>Genome sequence of Peanibacillus sp.</title>
        <authorList>
            <person name="Subramani G."/>
            <person name="Srinivasan S."/>
            <person name="Kim M.K."/>
        </authorList>
    </citation>
    <scope>NUCLEOTIDE SEQUENCE [LARGE SCALE GENOMIC DNA]</scope>
    <source>
        <strain evidence="2">18JY67-1</strain>
    </source>
</reference>
<dbReference type="InterPro" id="IPR008775">
    <property type="entry name" value="Phytyl_CoA_dOase-like"/>
</dbReference>
<dbReference type="Gene3D" id="2.60.120.620">
    <property type="entry name" value="q2cbj1_9rhob like domain"/>
    <property type="match status" value="1"/>
</dbReference>
<dbReference type="AlphaFoldDB" id="A0A3Q8X3R6"/>
<organism evidence="1 2">
    <name type="scientific">Paenibacillus albus</name>
    <dbReference type="NCBI Taxonomy" id="2495582"/>
    <lineage>
        <taxon>Bacteria</taxon>
        <taxon>Bacillati</taxon>
        <taxon>Bacillota</taxon>
        <taxon>Bacilli</taxon>
        <taxon>Bacillales</taxon>
        <taxon>Paenibacillaceae</taxon>
        <taxon>Paenibacillus</taxon>
    </lineage>
</organism>
<protein>
    <recommendedName>
        <fullName evidence="3">Phytanoyl-CoA dioxygenase family protein</fullName>
    </recommendedName>
</protein>
<dbReference type="EMBL" id="CP034437">
    <property type="protein sequence ID" value="AZN39710.1"/>
    <property type="molecule type" value="Genomic_DNA"/>
</dbReference>
<gene>
    <name evidence="1" type="ORF">EJC50_08685</name>
</gene>
<evidence type="ECO:0000313" key="2">
    <source>
        <dbReference type="Proteomes" id="UP000272528"/>
    </source>
</evidence>
<dbReference type="PANTHER" id="PTHR20883:SF48">
    <property type="entry name" value="ECTOINE DIOXYGENASE"/>
    <property type="match status" value="1"/>
</dbReference>
<keyword evidence="2" id="KW-1185">Reference proteome</keyword>
<dbReference type="KEGG" id="palb:EJC50_08685"/>
<accession>A0A3Q8X3R6</accession>
<dbReference type="Proteomes" id="UP000272528">
    <property type="component" value="Chromosome"/>
</dbReference>
<dbReference type="SUPFAM" id="SSF51197">
    <property type="entry name" value="Clavaminate synthase-like"/>
    <property type="match status" value="1"/>
</dbReference>
<evidence type="ECO:0008006" key="3">
    <source>
        <dbReference type="Google" id="ProtNLM"/>
    </source>
</evidence>
<proteinExistence type="predicted"/>
<dbReference type="GO" id="GO:0016706">
    <property type="term" value="F:2-oxoglutarate-dependent dioxygenase activity"/>
    <property type="evidence" value="ECO:0007669"/>
    <property type="project" value="UniProtKB-ARBA"/>
</dbReference>
<dbReference type="PANTHER" id="PTHR20883">
    <property type="entry name" value="PHYTANOYL-COA DIOXYGENASE DOMAIN CONTAINING 1"/>
    <property type="match status" value="1"/>
</dbReference>